<dbReference type="AlphaFoldDB" id="A0A382ZHE3"/>
<accession>A0A382ZHE3</accession>
<sequence length="221" mass="25260">MAKFFGFEVTKAKKQLKTFAPPENDDGALGVAAGGAFGQYIDMDGSIKNEVELINKYREMSIHPECDMAIDAIVSEAIVVSDEKENALNLDLNELGAPDAVKKKIHEAWDKIIQTLDFNKKGYEIFRKWYIDGRLYYHIIIDEERKKRGIQELRYIDPRKIRKVREVQKARSENANSAELVKKVEEFFVYNEKATRPESTVQEGIKVMPDAIAHVTSGQFD</sequence>
<proteinExistence type="predicted"/>
<evidence type="ECO:0008006" key="2">
    <source>
        <dbReference type="Google" id="ProtNLM"/>
    </source>
</evidence>
<dbReference type="Pfam" id="PF07230">
    <property type="entry name" value="Portal_T4"/>
    <property type="match status" value="1"/>
</dbReference>
<name>A0A382ZHE3_9ZZZZ</name>
<reference evidence="1" key="1">
    <citation type="submission" date="2018-05" db="EMBL/GenBank/DDBJ databases">
        <authorList>
            <person name="Lanie J.A."/>
            <person name="Ng W.-L."/>
            <person name="Kazmierczak K.M."/>
            <person name="Andrzejewski T.M."/>
            <person name="Davidsen T.M."/>
            <person name="Wayne K.J."/>
            <person name="Tettelin H."/>
            <person name="Glass J.I."/>
            <person name="Rusch D."/>
            <person name="Podicherti R."/>
            <person name="Tsui H.-C.T."/>
            <person name="Winkler M.E."/>
        </authorList>
    </citation>
    <scope>NUCLEOTIDE SEQUENCE</scope>
</reference>
<gene>
    <name evidence="1" type="ORF">METZ01_LOCUS446972</name>
</gene>
<feature type="non-terminal residue" evidence="1">
    <location>
        <position position="221"/>
    </location>
</feature>
<dbReference type="EMBL" id="UINC01183380">
    <property type="protein sequence ID" value="SVD94118.1"/>
    <property type="molecule type" value="Genomic_DNA"/>
</dbReference>
<protein>
    <recommendedName>
        <fullName evidence="2">Portal protein</fullName>
    </recommendedName>
</protein>
<organism evidence="1">
    <name type="scientific">marine metagenome</name>
    <dbReference type="NCBI Taxonomy" id="408172"/>
    <lineage>
        <taxon>unclassified sequences</taxon>
        <taxon>metagenomes</taxon>
        <taxon>ecological metagenomes</taxon>
    </lineage>
</organism>
<evidence type="ECO:0000313" key="1">
    <source>
        <dbReference type="EMBL" id="SVD94118.1"/>
    </source>
</evidence>
<dbReference type="InterPro" id="IPR010823">
    <property type="entry name" value="Portal_Gp20"/>
</dbReference>